<gene>
    <name evidence="2" type="ORF">DVA86_27930</name>
</gene>
<protein>
    <submittedName>
        <fullName evidence="2">Uncharacterized protein</fullName>
    </submittedName>
</protein>
<evidence type="ECO:0000313" key="2">
    <source>
        <dbReference type="EMBL" id="AXK35884.1"/>
    </source>
</evidence>
<dbReference type="Proteomes" id="UP000254425">
    <property type="component" value="Chromosome"/>
</dbReference>
<dbReference type="EMBL" id="CP031320">
    <property type="protein sequence ID" value="AXK35884.1"/>
    <property type="molecule type" value="Genomic_DNA"/>
</dbReference>
<evidence type="ECO:0000313" key="3">
    <source>
        <dbReference type="Proteomes" id="UP000254425"/>
    </source>
</evidence>
<keyword evidence="1" id="KW-1133">Transmembrane helix</keyword>
<evidence type="ECO:0000256" key="1">
    <source>
        <dbReference type="SAM" id="Phobius"/>
    </source>
</evidence>
<sequence>MMLALGDVVRVRGDKELGTVAGLAPGAVLLRTSGDTVRTAHPTDIEMVARGSMPKTQTTEVTYLVFIAVGVIVGMLTGVTVGQLGAGLVLSAALTLSSSASVVSLLTSLFLRPRRIRV</sequence>
<keyword evidence="3" id="KW-1185">Reference proteome</keyword>
<reference evidence="2 3" key="1">
    <citation type="submission" date="2018-07" db="EMBL/GenBank/DDBJ databases">
        <title>Draft genome of the type strain Streptomyces armeniacus ATCC 15676.</title>
        <authorList>
            <person name="Labana P."/>
            <person name="Gosse J.T."/>
            <person name="Boddy C.N."/>
        </authorList>
    </citation>
    <scope>NUCLEOTIDE SEQUENCE [LARGE SCALE GENOMIC DNA]</scope>
    <source>
        <strain evidence="2 3">ATCC 15676</strain>
    </source>
</reference>
<keyword evidence="1" id="KW-0812">Transmembrane</keyword>
<dbReference type="RefSeq" id="WP_208882399.1">
    <property type="nucleotide sequence ID" value="NZ_CP031320.1"/>
</dbReference>
<dbReference type="KEGG" id="sarm:DVA86_27930"/>
<feature type="transmembrane region" description="Helical" evidence="1">
    <location>
        <begin position="61"/>
        <end position="82"/>
    </location>
</feature>
<keyword evidence="1" id="KW-0472">Membrane</keyword>
<proteinExistence type="predicted"/>
<dbReference type="AlphaFoldDB" id="A0A345XW68"/>
<organism evidence="2 3">
    <name type="scientific">Streptomyces armeniacus</name>
    <dbReference type="NCBI Taxonomy" id="83291"/>
    <lineage>
        <taxon>Bacteria</taxon>
        <taxon>Bacillati</taxon>
        <taxon>Actinomycetota</taxon>
        <taxon>Actinomycetes</taxon>
        <taxon>Kitasatosporales</taxon>
        <taxon>Streptomycetaceae</taxon>
        <taxon>Streptomyces</taxon>
    </lineage>
</organism>
<name>A0A345XW68_9ACTN</name>
<feature type="transmembrane region" description="Helical" evidence="1">
    <location>
        <begin position="88"/>
        <end position="111"/>
    </location>
</feature>
<accession>A0A345XW68</accession>